<dbReference type="Proteomes" id="UP001056218">
    <property type="component" value="Chromosome"/>
</dbReference>
<dbReference type="PANTHER" id="PTHR39196:SF1">
    <property type="entry name" value="PRIMOSOME, DNAD SUBUNIT"/>
    <property type="match status" value="1"/>
</dbReference>
<gene>
    <name evidence="2" type="ORF">M9426_06405</name>
</gene>
<dbReference type="InterPro" id="IPR025400">
    <property type="entry name" value="Lin1244/Lin1753-like_N"/>
</dbReference>
<keyword evidence="3" id="KW-1185">Reference proteome</keyword>
<evidence type="ECO:0000313" key="3">
    <source>
        <dbReference type="Proteomes" id="UP001056218"/>
    </source>
</evidence>
<protein>
    <submittedName>
        <fullName evidence="2">DUF4373 domain-containing protein</fullName>
    </submittedName>
</protein>
<reference evidence="2 3" key="1">
    <citation type="submission" date="2022-05" db="EMBL/GenBank/DDBJ databases">
        <title>Identification of Peptoniphilus vaginalis-like Bacteria, Peptoniphilus septimus sp. nov. from Blood Cultures in a Cervical Cancer Patient receiving Chemotherapy: Case and Implications.</title>
        <authorList>
            <person name="Zhan X.-Y."/>
        </authorList>
    </citation>
    <scope>NUCLEOTIDE SEQUENCE [LARGE SCALE GENOMIC DNA]</scope>
    <source>
        <strain evidence="2 3">SAHP1</strain>
    </source>
</reference>
<organism evidence="2 3">
    <name type="scientific">Peptoniphilus genitalis</name>
    <dbReference type="NCBI Taxonomy" id="3036303"/>
    <lineage>
        <taxon>Bacteria</taxon>
        <taxon>Bacillati</taxon>
        <taxon>Bacillota</taxon>
        <taxon>Tissierellia</taxon>
        <taxon>Tissierellales</taxon>
        <taxon>Peptoniphilaceae</taxon>
        <taxon>Peptoniphilus</taxon>
    </lineage>
</organism>
<evidence type="ECO:0000259" key="1">
    <source>
        <dbReference type="Pfam" id="PF14297"/>
    </source>
</evidence>
<feature type="domain" description="Lin1244/Lin1753-like N-terminal" evidence="1">
    <location>
        <begin position="11"/>
        <end position="104"/>
    </location>
</feature>
<dbReference type="RefSeq" id="WP_250341694.1">
    <property type="nucleotide sequence ID" value="NZ_CP097885.1"/>
</dbReference>
<sequence length="283" mass="32495">MARPLSRGIEYYPLDVDFMNDIKIRKIMKSCGPNSIAIIILLLGNIYKDEGYFMKWDEDICFLVADEVGAKEVYVKEVLKKCLQIDLFSNELFEKFKIITSKGIQKRFFEITKRRKRDNLINEYLLVNVTETGVNVTETIVTEAETGVIVSKSTQSKVKESKVKKSIEGDINNKLISKLNSLLKIPVYPNFLTKINSNIDVEKLIEELSKSKWVCENHNLNKANNSFLVKLCNGDYRDYKRPSSNKFNNFKGITDSFSAEELEDVAMKKQKEGFEKLGVNVDV</sequence>
<accession>A0ABY4TNN0</accession>
<name>A0ABY4TNN0_9FIRM</name>
<dbReference type="PANTHER" id="PTHR39196">
    <property type="entry name" value="PRIMOSOME, DNAD SUBUNIT"/>
    <property type="match status" value="1"/>
</dbReference>
<dbReference type="EMBL" id="CP097885">
    <property type="protein sequence ID" value="URN40882.1"/>
    <property type="molecule type" value="Genomic_DNA"/>
</dbReference>
<dbReference type="Pfam" id="PF14297">
    <property type="entry name" value="Lin1244_N"/>
    <property type="match status" value="1"/>
</dbReference>
<evidence type="ECO:0000313" key="2">
    <source>
        <dbReference type="EMBL" id="URN40882.1"/>
    </source>
</evidence>
<proteinExistence type="predicted"/>